<keyword evidence="3" id="KW-1185">Reference proteome</keyword>
<evidence type="ECO:0000313" key="3">
    <source>
        <dbReference type="Proteomes" id="UP001151760"/>
    </source>
</evidence>
<comment type="caution">
    <text evidence="2">The sequence shown here is derived from an EMBL/GenBank/DDBJ whole genome shotgun (WGS) entry which is preliminary data.</text>
</comment>
<dbReference type="Proteomes" id="UP001151760">
    <property type="component" value="Unassembled WGS sequence"/>
</dbReference>
<feature type="region of interest" description="Disordered" evidence="1">
    <location>
        <begin position="456"/>
        <end position="487"/>
    </location>
</feature>
<feature type="compositionally biased region" description="Polar residues" evidence="1">
    <location>
        <begin position="404"/>
        <end position="423"/>
    </location>
</feature>
<sequence>MLCYLTRMESYYIKCIKDGPFQLKIAKGAIKPEIQWTLNERMVVIQDQRLKSIIMSCIPDNIIESVISCETAKAKWADLVHSFKGPLDTKENMIMDLKLEYQTFRANPSESLSQTYTRYKTMFNDLANDGVNLSKHEINVDIYERFVYEDNLIQRMYFDTKKALITTPSSTVISTTLFSNNVIQDFQENSNDEKDYKAEYKKMKAKLALFEASPSTYQTPKTFYPMNKGLVAETFDQDEEEVSDDEEVIEVKVLMALADDELTVGKNHARNGEWIDITMRKVNILLSMDEDVDWKINLNHEMVPKSKYWVERLNPDSKLPNFNTGRILVPKSQAVNEFLKPTEASTDPESSKDSKAESLTPLPPLKILSGASPSSEVMLLIFQPHSPKERLGLGIMKHTKPETQDSLNKSVSGTNTVSETKPTTPLVPTEVKNIEQEYKINELTKLVQMLIDEKVNSTQKTQESKSQIQQTESSKSVDPLKISYPKV</sequence>
<dbReference type="Pfam" id="PF14223">
    <property type="entry name" value="Retrotran_gag_2"/>
    <property type="match status" value="1"/>
</dbReference>
<reference evidence="2" key="2">
    <citation type="submission" date="2022-01" db="EMBL/GenBank/DDBJ databases">
        <authorList>
            <person name="Yamashiro T."/>
            <person name="Shiraishi A."/>
            <person name="Satake H."/>
            <person name="Nakayama K."/>
        </authorList>
    </citation>
    <scope>NUCLEOTIDE SEQUENCE</scope>
</reference>
<organism evidence="2 3">
    <name type="scientific">Tanacetum coccineum</name>
    <dbReference type="NCBI Taxonomy" id="301880"/>
    <lineage>
        <taxon>Eukaryota</taxon>
        <taxon>Viridiplantae</taxon>
        <taxon>Streptophyta</taxon>
        <taxon>Embryophyta</taxon>
        <taxon>Tracheophyta</taxon>
        <taxon>Spermatophyta</taxon>
        <taxon>Magnoliopsida</taxon>
        <taxon>eudicotyledons</taxon>
        <taxon>Gunneridae</taxon>
        <taxon>Pentapetalae</taxon>
        <taxon>asterids</taxon>
        <taxon>campanulids</taxon>
        <taxon>Asterales</taxon>
        <taxon>Asteraceae</taxon>
        <taxon>Asteroideae</taxon>
        <taxon>Anthemideae</taxon>
        <taxon>Anthemidinae</taxon>
        <taxon>Tanacetum</taxon>
    </lineage>
</organism>
<evidence type="ECO:0008006" key="4">
    <source>
        <dbReference type="Google" id="ProtNLM"/>
    </source>
</evidence>
<feature type="region of interest" description="Disordered" evidence="1">
    <location>
        <begin position="401"/>
        <end position="424"/>
    </location>
</feature>
<feature type="compositionally biased region" description="Polar residues" evidence="1">
    <location>
        <begin position="456"/>
        <end position="476"/>
    </location>
</feature>
<proteinExistence type="predicted"/>
<reference evidence="2" key="1">
    <citation type="journal article" date="2022" name="Int. J. Mol. Sci.">
        <title>Draft Genome of Tanacetum Coccineum: Genomic Comparison of Closely Related Tanacetum-Family Plants.</title>
        <authorList>
            <person name="Yamashiro T."/>
            <person name="Shiraishi A."/>
            <person name="Nakayama K."/>
            <person name="Satake H."/>
        </authorList>
    </citation>
    <scope>NUCLEOTIDE SEQUENCE</scope>
</reference>
<protein>
    <recommendedName>
        <fullName evidence="4">Retrovirus-related Pol polyprotein from transposon TNT 1-94</fullName>
    </recommendedName>
</protein>
<gene>
    <name evidence="2" type="ORF">Tco_0678105</name>
</gene>
<evidence type="ECO:0000256" key="1">
    <source>
        <dbReference type="SAM" id="MobiDB-lite"/>
    </source>
</evidence>
<dbReference type="EMBL" id="BQNB010009439">
    <property type="protein sequence ID" value="GJS63541.1"/>
    <property type="molecule type" value="Genomic_DNA"/>
</dbReference>
<accession>A0ABQ4XFF7</accession>
<name>A0ABQ4XFF7_9ASTR</name>
<feature type="region of interest" description="Disordered" evidence="1">
    <location>
        <begin position="341"/>
        <end position="367"/>
    </location>
</feature>
<evidence type="ECO:0000313" key="2">
    <source>
        <dbReference type="EMBL" id="GJS63541.1"/>
    </source>
</evidence>